<dbReference type="SUPFAM" id="SSF51735">
    <property type="entry name" value="NAD(P)-binding Rossmann-fold domains"/>
    <property type="match status" value="1"/>
</dbReference>
<evidence type="ECO:0000259" key="5">
    <source>
        <dbReference type="Pfam" id="PF16363"/>
    </source>
</evidence>
<dbReference type="PANTHER" id="PTHR43574">
    <property type="entry name" value="EPIMERASE-RELATED"/>
    <property type="match status" value="1"/>
</dbReference>
<keyword evidence="3" id="KW-0413">Isomerase</keyword>
<feature type="non-terminal residue" evidence="6">
    <location>
        <position position="1"/>
    </location>
</feature>
<dbReference type="InterPro" id="IPR016040">
    <property type="entry name" value="NAD(P)-bd_dom"/>
</dbReference>
<dbReference type="EMBL" id="RWGY01000004">
    <property type="protein sequence ID" value="TVU44028.1"/>
    <property type="molecule type" value="Genomic_DNA"/>
</dbReference>
<dbReference type="AlphaFoldDB" id="A0A5J9W7B6"/>
<keyword evidence="2" id="KW-0520">NAD</keyword>
<evidence type="ECO:0000256" key="4">
    <source>
        <dbReference type="SAM" id="Phobius"/>
    </source>
</evidence>
<feature type="transmembrane region" description="Helical" evidence="4">
    <location>
        <begin position="12"/>
        <end position="32"/>
    </location>
</feature>
<dbReference type="GO" id="GO:0016853">
    <property type="term" value="F:isomerase activity"/>
    <property type="evidence" value="ECO:0007669"/>
    <property type="project" value="UniProtKB-KW"/>
</dbReference>
<keyword evidence="7" id="KW-1185">Reference proteome</keyword>
<comment type="similarity">
    <text evidence="1">Belongs to the NAD(P)-dependent epimerase/dehydratase family.</text>
</comment>
<dbReference type="OrthoDB" id="9402762at2759"/>
<evidence type="ECO:0000256" key="2">
    <source>
        <dbReference type="ARBA" id="ARBA00023027"/>
    </source>
</evidence>
<dbReference type="Gene3D" id="3.40.50.720">
    <property type="entry name" value="NAD(P)-binding Rossmann-like Domain"/>
    <property type="match status" value="1"/>
</dbReference>
<evidence type="ECO:0000256" key="1">
    <source>
        <dbReference type="ARBA" id="ARBA00007637"/>
    </source>
</evidence>
<dbReference type="Pfam" id="PF16363">
    <property type="entry name" value="GDP_Man_Dehyd"/>
    <property type="match status" value="1"/>
</dbReference>
<keyword evidence="4" id="KW-0472">Membrane</keyword>
<organism evidence="6 7">
    <name type="scientific">Eragrostis curvula</name>
    <name type="common">weeping love grass</name>
    <dbReference type="NCBI Taxonomy" id="38414"/>
    <lineage>
        <taxon>Eukaryota</taxon>
        <taxon>Viridiplantae</taxon>
        <taxon>Streptophyta</taxon>
        <taxon>Embryophyta</taxon>
        <taxon>Tracheophyta</taxon>
        <taxon>Spermatophyta</taxon>
        <taxon>Magnoliopsida</taxon>
        <taxon>Liliopsida</taxon>
        <taxon>Poales</taxon>
        <taxon>Poaceae</taxon>
        <taxon>PACMAD clade</taxon>
        <taxon>Chloridoideae</taxon>
        <taxon>Eragrostideae</taxon>
        <taxon>Eragrostidinae</taxon>
        <taxon>Eragrostis</taxon>
    </lineage>
</organism>
<evidence type="ECO:0000313" key="6">
    <source>
        <dbReference type="EMBL" id="TVU44028.1"/>
    </source>
</evidence>
<name>A0A5J9W7B6_9POAL</name>
<reference evidence="6 7" key="1">
    <citation type="journal article" date="2019" name="Sci. Rep.">
        <title>A high-quality genome of Eragrostis curvula grass provides insights into Poaceae evolution and supports new strategies to enhance forage quality.</title>
        <authorList>
            <person name="Carballo J."/>
            <person name="Santos B.A.C.M."/>
            <person name="Zappacosta D."/>
            <person name="Garbus I."/>
            <person name="Selva J.P."/>
            <person name="Gallo C.A."/>
            <person name="Diaz A."/>
            <person name="Albertini E."/>
            <person name="Caccamo M."/>
            <person name="Echenique V."/>
        </authorList>
    </citation>
    <scope>NUCLEOTIDE SEQUENCE [LARGE SCALE GENOMIC DNA]</scope>
    <source>
        <strain evidence="7">cv. Victoria</strain>
        <tissue evidence="6">Leaf</tissue>
    </source>
</reference>
<gene>
    <name evidence="6" type="ORF">EJB05_03452</name>
</gene>
<proteinExistence type="inferred from homology"/>
<keyword evidence="4" id="KW-0812">Transmembrane</keyword>
<evidence type="ECO:0000313" key="7">
    <source>
        <dbReference type="Proteomes" id="UP000324897"/>
    </source>
</evidence>
<feature type="domain" description="NAD(P)-binding" evidence="5">
    <location>
        <begin position="66"/>
        <end position="192"/>
    </location>
</feature>
<evidence type="ECO:0000256" key="3">
    <source>
        <dbReference type="ARBA" id="ARBA00023235"/>
    </source>
</evidence>
<dbReference type="Proteomes" id="UP000324897">
    <property type="component" value="Chromosome 5"/>
</dbReference>
<dbReference type="Gramene" id="TVU44028">
    <property type="protein sequence ID" value="TVU44028"/>
    <property type="gene ID" value="EJB05_03452"/>
</dbReference>
<dbReference type="InterPro" id="IPR036291">
    <property type="entry name" value="NAD(P)-bd_dom_sf"/>
</dbReference>
<keyword evidence="4" id="KW-1133">Transmembrane helix</keyword>
<sequence>MSRHLHRCIASTGTMFLWALFLVVLTAPYFSIHSFWGGLHWERQIYASASPRRPLGSAEGAGLSVLVTGAAGFVGMHCSLTLRKHGDGVVGLDNFNSYYDPSLKKARRALLSSHGVFVVEGDINDGRLLAKLFNVVPFTHVLHLAAQAGVRYAMENPTSYVHSSIASLVSLLEACKDADPQPAIVWASSSSVTLPSLPDTIDRRGWQDRTHREVLNTRATGQMVAKASYNAKLAAGGDNFGLRLLRKG</sequence>
<accession>A0A5J9W7B6</accession>
<comment type="caution">
    <text evidence="6">The sequence shown here is derived from an EMBL/GenBank/DDBJ whole genome shotgun (WGS) entry which is preliminary data.</text>
</comment>
<protein>
    <recommendedName>
        <fullName evidence="5">NAD(P)-binding domain-containing protein</fullName>
    </recommendedName>
</protein>